<feature type="region of interest" description="Disordered" evidence="1">
    <location>
        <begin position="29"/>
        <end position="59"/>
    </location>
</feature>
<sequence length="428" mass="48226">MSAGTWMAYGEVPTRRDRNVLENFIRPVPRTRRRPQRKASSRSCFMTESASKKGRHGTVGPRAEKIVWARAAGRCQICNDSLIGHLISGSRTANKGYIAHIIGSSEDGPRGNADQSKALAKDPDNVMLLCDGCHRVIDRDERDKHSEPVLRRMKAAHEAWIARSVGLRPASQSHILRFTNQIAANETAIPVDMCIAAMQAIGRTPASFDPIDLKLGITGQQDDGELFWAVEPDDLVRFFQERIKGRINSGQYRHISVFGFAPMPLLMKLGQLLPDIHDVEIFTRHREPEPSWTWREGASEMDSRLIEGTPGGKMVAIKLSITDRISDDRVTSAIPDAPLSIWEITCASPRHDALRTREDMSQFREVVRSAFNRVKEVHGEDTQVFVFPAAPAACCIEFGRCWQPKTHRPMEIFDQVQDRGFVRRLRIE</sequence>
<name>A0A421BLL9_9RHOB</name>
<dbReference type="Pfam" id="PF18145">
    <property type="entry name" value="SAVED"/>
    <property type="match status" value="1"/>
</dbReference>
<evidence type="ECO:0000259" key="2">
    <source>
        <dbReference type="Pfam" id="PF18145"/>
    </source>
</evidence>
<dbReference type="Proteomes" id="UP000279673">
    <property type="component" value="Unassembled WGS sequence"/>
</dbReference>
<gene>
    <name evidence="3" type="ORF">DYS74_14080</name>
</gene>
<feature type="domain" description="SMODS-associated and fused to various effectors" evidence="2">
    <location>
        <begin position="238"/>
        <end position="426"/>
    </location>
</feature>
<organism evidence="3 4">
    <name type="scientific">Paenirhodobacter hankyongi</name>
    <dbReference type="NCBI Taxonomy" id="2294033"/>
    <lineage>
        <taxon>Bacteria</taxon>
        <taxon>Pseudomonadati</taxon>
        <taxon>Pseudomonadota</taxon>
        <taxon>Alphaproteobacteria</taxon>
        <taxon>Rhodobacterales</taxon>
        <taxon>Rhodobacter group</taxon>
        <taxon>Paenirhodobacter</taxon>
    </lineage>
</organism>
<dbReference type="InterPro" id="IPR040836">
    <property type="entry name" value="SAVED"/>
</dbReference>
<evidence type="ECO:0000256" key="1">
    <source>
        <dbReference type="SAM" id="MobiDB-lite"/>
    </source>
</evidence>
<dbReference type="AlphaFoldDB" id="A0A421BLL9"/>
<protein>
    <submittedName>
        <fullName evidence="3">SAVED domain-containing protein</fullName>
    </submittedName>
</protein>
<accession>A0A421BLL9</accession>
<feature type="compositionally biased region" description="Basic residues" evidence="1">
    <location>
        <begin position="29"/>
        <end position="40"/>
    </location>
</feature>
<dbReference type="NCBIfam" id="NF033611">
    <property type="entry name" value="SAVED"/>
    <property type="match status" value="1"/>
</dbReference>
<dbReference type="EMBL" id="RCHI01000014">
    <property type="protein sequence ID" value="RLL63831.1"/>
    <property type="molecule type" value="Genomic_DNA"/>
</dbReference>
<comment type="caution">
    <text evidence="3">The sequence shown here is derived from an EMBL/GenBank/DDBJ whole genome shotgun (WGS) entry which is preliminary data.</text>
</comment>
<evidence type="ECO:0000313" key="4">
    <source>
        <dbReference type="Proteomes" id="UP000279673"/>
    </source>
</evidence>
<proteinExistence type="predicted"/>
<reference evidence="3 4" key="1">
    <citation type="submission" date="2018-10" db="EMBL/GenBank/DDBJ databases">
        <title>Rhodobacter sp . BO-81.</title>
        <authorList>
            <person name="Im W.T."/>
        </authorList>
    </citation>
    <scope>NUCLEOTIDE SEQUENCE [LARGE SCALE GENOMIC DNA]</scope>
    <source>
        <strain evidence="3 4">BO-81</strain>
    </source>
</reference>
<keyword evidence="4" id="KW-1185">Reference proteome</keyword>
<evidence type="ECO:0000313" key="3">
    <source>
        <dbReference type="EMBL" id="RLL63831.1"/>
    </source>
</evidence>